<evidence type="ECO:0000313" key="2">
    <source>
        <dbReference type="Proteomes" id="UP000006222"/>
    </source>
</evidence>
<evidence type="ECO:0000313" key="1">
    <source>
        <dbReference type="EMBL" id="EGF28376.1"/>
    </source>
</evidence>
<name>F2APV9_RHOBT</name>
<reference evidence="1 2" key="1">
    <citation type="journal article" date="2013" name="Mar. Genomics">
        <title>Expression of sulfatases in Rhodopirellula baltica and the diversity of sulfatases in the genus Rhodopirellula.</title>
        <authorList>
            <person name="Wegner C.E."/>
            <person name="Richter-Heitmann T."/>
            <person name="Klindworth A."/>
            <person name="Klockow C."/>
            <person name="Richter M."/>
            <person name="Achstetter T."/>
            <person name="Glockner F.O."/>
            <person name="Harder J."/>
        </authorList>
    </citation>
    <scope>NUCLEOTIDE SEQUENCE [LARGE SCALE GENOMIC DNA]</scope>
    <source>
        <strain evidence="1 2">WH47</strain>
    </source>
</reference>
<dbReference type="EMBL" id="AFAR01000094">
    <property type="protein sequence ID" value="EGF28376.1"/>
    <property type="molecule type" value="Genomic_DNA"/>
</dbReference>
<sequence>MAAEKVARIASSDRADVAANKLPKDVPWLMTARQRLARNMQPPSTMADDRDC</sequence>
<gene>
    <name evidence="1" type="ORF">RBWH47_04351</name>
</gene>
<proteinExistence type="predicted"/>
<accession>F2APV9</accession>
<dbReference type="AlphaFoldDB" id="F2APV9"/>
<comment type="caution">
    <text evidence="1">The sequence shown here is derived from an EMBL/GenBank/DDBJ whole genome shotgun (WGS) entry which is preliminary data.</text>
</comment>
<dbReference type="Proteomes" id="UP000006222">
    <property type="component" value="Unassembled WGS sequence"/>
</dbReference>
<dbReference type="PATRIC" id="fig|991778.3.peg.1828"/>
<organism evidence="1 2">
    <name type="scientific">Rhodopirellula baltica WH47</name>
    <dbReference type="NCBI Taxonomy" id="991778"/>
    <lineage>
        <taxon>Bacteria</taxon>
        <taxon>Pseudomonadati</taxon>
        <taxon>Planctomycetota</taxon>
        <taxon>Planctomycetia</taxon>
        <taxon>Pirellulales</taxon>
        <taxon>Pirellulaceae</taxon>
        <taxon>Rhodopirellula</taxon>
    </lineage>
</organism>
<protein>
    <submittedName>
        <fullName evidence="1">Uncharacterized protein</fullName>
    </submittedName>
</protein>